<proteinExistence type="inferred from homology"/>
<keyword evidence="3" id="KW-0963">Cytoplasm</keyword>
<dbReference type="GO" id="GO:0051087">
    <property type="term" value="F:protein-folding chaperone binding"/>
    <property type="evidence" value="ECO:0007669"/>
    <property type="project" value="InterPro"/>
</dbReference>
<dbReference type="EMBL" id="CP058909">
    <property type="protein sequence ID" value="QLH84440.1"/>
    <property type="molecule type" value="Genomic_DNA"/>
</dbReference>
<feature type="compositionally biased region" description="Acidic residues" evidence="7">
    <location>
        <begin position="53"/>
        <end position="62"/>
    </location>
</feature>
<feature type="region of interest" description="Disordered" evidence="7">
    <location>
        <begin position="1"/>
        <end position="74"/>
    </location>
</feature>
<reference evidence="8 9" key="1">
    <citation type="submission" date="2020-07" db="EMBL/GenBank/DDBJ databases">
        <title>Halosimplex litoreum sp. nov. and Halosimplex rubrum sp. nov., isolated from different salt environments.</title>
        <authorList>
            <person name="Cui H."/>
        </authorList>
    </citation>
    <scope>NUCLEOTIDE SEQUENCE [LARGE SCALE GENOMIC DNA]</scope>
    <source>
        <strain evidence="8 9">R2</strain>
    </source>
</reference>
<feature type="coiled-coil region" evidence="6">
    <location>
        <begin position="79"/>
        <end position="157"/>
    </location>
</feature>
<dbReference type="InterPro" id="IPR009012">
    <property type="entry name" value="GrpE_head"/>
</dbReference>
<sequence length="238" mass="26108">MSEQDASDPAEAAEEQPGATEPEGDASGEPVQPDEVIDPDEAGEGDASGEATVDGEVDAGEELIDRVAESDPESVAHELAALRTRVDGLEDQLDAREEEVDELTEKLKRKQAEFQNFKKRMEKRREEETQRATEDLVTRLLDVRDNLKRALEQDEDADIRGGVESTLRSFDDVLDGENVDVVEPEPGEDVDPHRHEVLVRVDSDQPEGAIAEVHRPGYVMAGKVIREAQVTVSDGSGQ</sequence>
<gene>
    <name evidence="3" type="primary">grpE</name>
    <name evidence="8" type="ORF">HZS54_23585</name>
</gene>
<evidence type="ECO:0000256" key="2">
    <source>
        <dbReference type="ARBA" id="ARBA00023186"/>
    </source>
</evidence>
<dbReference type="HAMAP" id="MF_01151">
    <property type="entry name" value="GrpE"/>
    <property type="match status" value="1"/>
</dbReference>
<comment type="subunit">
    <text evidence="3">Homodimer.</text>
</comment>
<feature type="compositionally biased region" description="Acidic residues" evidence="7">
    <location>
        <begin position="35"/>
        <end position="44"/>
    </location>
</feature>
<dbReference type="Gene3D" id="2.30.22.10">
    <property type="entry name" value="Head domain of nucleotide exchange factor GrpE"/>
    <property type="match status" value="1"/>
</dbReference>
<feature type="compositionally biased region" description="Acidic residues" evidence="7">
    <location>
        <begin position="1"/>
        <end position="14"/>
    </location>
</feature>
<evidence type="ECO:0000256" key="3">
    <source>
        <dbReference type="HAMAP-Rule" id="MF_01151"/>
    </source>
</evidence>
<comment type="similarity">
    <text evidence="1 3 5">Belongs to the GrpE family.</text>
</comment>
<keyword evidence="9" id="KW-1185">Reference proteome</keyword>
<evidence type="ECO:0000313" key="9">
    <source>
        <dbReference type="Proteomes" id="UP000509346"/>
    </source>
</evidence>
<dbReference type="OrthoDB" id="372230at2157"/>
<keyword evidence="3 4" id="KW-0346">Stress response</keyword>
<dbReference type="SUPFAM" id="SSF58014">
    <property type="entry name" value="Coiled-coil domain of nucleotide exchange factor GrpE"/>
    <property type="match status" value="1"/>
</dbReference>
<accession>A0A7D5PGK2</accession>
<dbReference type="GO" id="GO:0006457">
    <property type="term" value="P:protein folding"/>
    <property type="evidence" value="ECO:0007669"/>
    <property type="project" value="InterPro"/>
</dbReference>
<dbReference type="InterPro" id="IPR000740">
    <property type="entry name" value="GrpE"/>
</dbReference>
<dbReference type="KEGG" id="hpel:HZS54_23585"/>
<protein>
    <recommendedName>
        <fullName evidence="3 4">Protein GrpE</fullName>
    </recommendedName>
    <alternativeName>
        <fullName evidence="3">HSP-70 cofactor</fullName>
    </alternativeName>
</protein>
<keyword evidence="6" id="KW-0175">Coiled coil</keyword>
<evidence type="ECO:0000313" key="8">
    <source>
        <dbReference type="EMBL" id="QLH84440.1"/>
    </source>
</evidence>
<dbReference type="PRINTS" id="PR00773">
    <property type="entry name" value="GRPEPROTEIN"/>
</dbReference>
<dbReference type="Pfam" id="PF01025">
    <property type="entry name" value="GrpE"/>
    <property type="match status" value="1"/>
</dbReference>
<comment type="subcellular location">
    <subcellularLocation>
        <location evidence="3">Cytoplasm</location>
    </subcellularLocation>
</comment>
<dbReference type="PANTHER" id="PTHR21237:SF23">
    <property type="entry name" value="GRPE PROTEIN HOMOLOG, MITOCHONDRIAL"/>
    <property type="match status" value="1"/>
</dbReference>
<dbReference type="Gene3D" id="3.90.20.20">
    <property type="match status" value="1"/>
</dbReference>
<dbReference type="GeneID" id="56085640"/>
<dbReference type="PROSITE" id="PS01071">
    <property type="entry name" value="GRPE"/>
    <property type="match status" value="1"/>
</dbReference>
<dbReference type="AlphaFoldDB" id="A0A7D5PGK2"/>
<evidence type="ECO:0000256" key="1">
    <source>
        <dbReference type="ARBA" id="ARBA00009054"/>
    </source>
</evidence>
<dbReference type="Proteomes" id="UP000509346">
    <property type="component" value="Chromosome"/>
</dbReference>
<dbReference type="GO" id="GO:0005737">
    <property type="term" value="C:cytoplasm"/>
    <property type="evidence" value="ECO:0007669"/>
    <property type="project" value="UniProtKB-SubCell"/>
</dbReference>
<organism evidence="8 9">
    <name type="scientific">Halosimplex pelagicum</name>
    <dbReference type="NCBI Taxonomy" id="869886"/>
    <lineage>
        <taxon>Archaea</taxon>
        <taxon>Methanobacteriati</taxon>
        <taxon>Methanobacteriota</taxon>
        <taxon>Stenosarchaea group</taxon>
        <taxon>Halobacteria</taxon>
        <taxon>Halobacteriales</taxon>
        <taxon>Haloarculaceae</taxon>
        <taxon>Halosimplex</taxon>
    </lineage>
</organism>
<dbReference type="InterPro" id="IPR013805">
    <property type="entry name" value="GrpE_CC"/>
</dbReference>
<dbReference type="SUPFAM" id="SSF51064">
    <property type="entry name" value="Head domain of nucleotide exchange factor GrpE"/>
    <property type="match status" value="1"/>
</dbReference>
<dbReference type="RefSeq" id="WP_179919523.1">
    <property type="nucleotide sequence ID" value="NZ_CP058909.1"/>
</dbReference>
<dbReference type="PANTHER" id="PTHR21237">
    <property type="entry name" value="GRPE PROTEIN"/>
    <property type="match status" value="1"/>
</dbReference>
<keyword evidence="2 3" id="KW-0143">Chaperone</keyword>
<evidence type="ECO:0000256" key="7">
    <source>
        <dbReference type="SAM" id="MobiDB-lite"/>
    </source>
</evidence>
<dbReference type="GO" id="GO:0042803">
    <property type="term" value="F:protein homodimerization activity"/>
    <property type="evidence" value="ECO:0007669"/>
    <property type="project" value="InterPro"/>
</dbReference>
<evidence type="ECO:0000256" key="6">
    <source>
        <dbReference type="SAM" id="Coils"/>
    </source>
</evidence>
<comment type="function">
    <text evidence="3 4">Participates actively in the response to hyperosmotic and heat shock by preventing the aggregation of stress-denatured proteins, in association with DnaK and GrpE. It is the nucleotide exchange factor for DnaK and may function as a thermosensor. Unfolded proteins bind initially to DnaJ; upon interaction with the DnaJ-bound protein, DnaK hydrolyzes its bound ATP, resulting in the formation of a stable complex. GrpE releases ADP from DnaK; ATP binding to DnaK triggers the release of the substrate protein, thus completing the reaction cycle. Several rounds of ATP-dependent interactions between DnaJ, DnaK and GrpE are required for fully efficient folding.</text>
</comment>
<dbReference type="GO" id="GO:0000774">
    <property type="term" value="F:adenyl-nucleotide exchange factor activity"/>
    <property type="evidence" value="ECO:0007669"/>
    <property type="project" value="InterPro"/>
</dbReference>
<name>A0A7D5PGK2_9EURY</name>
<evidence type="ECO:0000256" key="4">
    <source>
        <dbReference type="RuleBase" id="RU000639"/>
    </source>
</evidence>
<evidence type="ECO:0000256" key="5">
    <source>
        <dbReference type="RuleBase" id="RU004478"/>
    </source>
</evidence>
<dbReference type="CDD" id="cd00446">
    <property type="entry name" value="GrpE"/>
    <property type="match status" value="1"/>
</dbReference>
<dbReference type="GO" id="GO:0051082">
    <property type="term" value="F:unfolded protein binding"/>
    <property type="evidence" value="ECO:0007669"/>
    <property type="project" value="TreeGrafter"/>
</dbReference>